<keyword evidence="1" id="KW-0812">Transmembrane</keyword>
<proteinExistence type="predicted"/>
<protein>
    <submittedName>
        <fullName evidence="2">Uncharacterized protein</fullName>
    </submittedName>
</protein>
<feature type="transmembrane region" description="Helical" evidence="1">
    <location>
        <begin position="5"/>
        <end position="23"/>
    </location>
</feature>
<keyword evidence="1" id="KW-1133">Transmembrane helix</keyword>
<feature type="transmembrane region" description="Helical" evidence="1">
    <location>
        <begin position="29"/>
        <end position="48"/>
    </location>
</feature>
<sequence length="51" mass="5617">MLLRSFVEAAMLSMVLILAGIAFGANDMVFSPMGFGAILVTFFLEIFGNRW</sequence>
<gene>
    <name evidence="2" type="ORF">HY544_04855</name>
</gene>
<organism evidence="2 3">
    <name type="scientific">Candidatus Iainarchaeum sp</name>
    <dbReference type="NCBI Taxonomy" id="3101447"/>
    <lineage>
        <taxon>Archaea</taxon>
        <taxon>Candidatus Iainarchaeota</taxon>
        <taxon>Candidatus Iainarchaeia</taxon>
        <taxon>Candidatus Iainarchaeales</taxon>
        <taxon>Candidatus Iainarchaeaceae</taxon>
        <taxon>Candidatus Iainarchaeum</taxon>
    </lineage>
</organism>
<evidence type="ECO:0000313" key="3">
    <source>
        <dbReference type="Proteomes" id="UP000732298"/>
    </source>
</evidence>
<accession>A0A8T3YP74</accession>
<comment type="caution">
    <text evidence="2">The sequence shown here is derived from an EMBL/GenBank/DDBJ whole genome shotgun (WGS) entry which is preliminary data.</text>
</comment>
<keyword evidence="1" id="KW-0472">Membrane</keyword>
<dbReference type="Proteomes" id="UP000732298">
    <property type="component" value="Unassembled WGS sequence"/>
</dbReference>
<dbReference type="EMBL" id="JACQPB010000042">
    <property type="protein sequence ID" value="MBI4210808.1"/>
    <property type="molecule type" value="Genomic_DNA"/>
</dbReference>
<evidence type="ECO:0000256" key="1">
    <source>
        <dbReference type="SAM" id="Phobius"/>
    </source>
</evidence>
<dbReference type="AlphaFoldDB" id="A0A8T3YP74"/>
<name>A0A8T3YP74_9ARCH</name>
<evidence type="ECO:0000313" key="2">
    <source>
        <dbReference type="EMBL" id="MBI4210808.1"/>
    </source>
</evidence>
<reference evidence="2" key="1">
    <citation type="submission" date="2020-07" db="EMBL/GenBank/DDBJ databases">
        <title>Huge and variable diversity of episymbiotic CPR bacteria and DPANN archaea in groundwater ecosystems.</title>
        <authorList>
            <person name="He C.Y."/>
            <person name="Keren R."/>
            <person name="Whittaker M."/>
            <person name="Farag I.F."/>
            <person name="Doudna J."/>
            <person name="Cate J.H.D."/>
            <person name="Banfield J.F."/>
        </authorList>
    </citation>
    <scope>NUCLEOTIDE SEQUENCE</scope>
    <source>
        <strain evidence="2">NC_groundwater_1296_Ag_S-0.2um_52_80</strain>
    </source>
</reference>